<dbReference type="Proteomes" id="UP001141806">
    <property type="component" value="Unassembled WGS sequence"/>
</dbReference>
<dbReference type="EMBL" id="JAMYWD010000012">
    <property type="protein sequence ID" value="KAJ4953089.1"/>
    <property type="molecule type" value="Genomic_DNA"/>
</dbReference>
<comment type="caution">
    <text evidence="1">The sequence shown here is derived from an EMBL/GenBank/DDBJ whole genome shotgun (WGS) entry which is preliminary data.</text>
</comment>
<organism evidence="1 2">
    <name type="scientific">Protea cynaroides</name>
    <dbReference type="NCBI Taxonomy" id="273540"/>
    <lineage>
        <taxon>Eukaryota</taxon>
        <taxon>Viridiplantae</taxon>
        <taxon>Streptophyta</taxon>
        <taxon>Embryophyta</taxon>
        <taxon>Tracheophyta</taxon>
        <taxon>Spermatophyta</taxon>
        <taxon>Magnoliopsida</taxon>
        <taxon>Proteales</taxon>
        <taxon>Proteaceae</taxon>
        <taxon>Protea</taxon>
    </lineage>
</organism>
<reference evidence="1" key="1">
    <citation type="journal article" date="2023" name="Plant J.">
        <title>The genome of the king protea, Protea cynaroides.</title>
        <authorList>
            <person name="Chang J."/>
            <person name="Duong T.A."/>
            <person name="Schoeman C."/>
            <person name="Ma X."/>
            <person name="Roodt D."/>
            <person name="Barker N."/>
            <person name="Li Z."/>
            <person name="Van de Peer Y."/>
            <person name="Mizrachi E."/>
        </authorList>
    </citation>
    <scope>NUCLEOTIDE SEQUENCE</scope>
    <source>
        <tissue evidence="1">Young leaves</tissue>
    </source>
</reference>
<dbReference type="OrthoDB" id="1937754at2759"/>
<accession>A0A9Q0JUC8</accession>
<dbReference type="AlphaFoldDB" id="A0A9Q0JUC8"/>
<protein>
    <submittedName>
        <fullName evidence="1">Uncharacterized protein</fullName>
    </submittedName>
</protein>
<name>A0A9Q0JUC8_9MAGN</name>
<gene>
    <name evidence="1" type="ORF">NE237_029921</name>
</gene>
<keyword evidence="2" id="KW-1185">Reference proteome</keyword>
<sequence>MTFSSYFRWSPIYIRKFCSSIRIRAHTSDLTLEELYNLLLCEEIANTEETNADHPTAMAAIRPPFMHGGRGFSNQGRNSSGCRGHPYNRKSYHDNSITRGLLPTPPSSGGLSQGTRPICQICQKLGHLAINCFHNHAYQERHPPGKLATMVSTPLSSTNTWYSDTGGSHHLTPNIENLHISTPYKCTDTV</sequence>
<evidence type="ECO:0000313" key="1">
    <source>
        <dbReference type="EMBL" id="KAJ4953089.1"/>
    </source>
</evidence>
<proteinExistence type="predicted"/>
<evidence type="ECO:0000313" key="2">
    <source>
        <dbReference type="Proteomes" id="UP001141806"/>
    </source>
</evidence>